<sequence>MGALIALSTICSTVWLSAAAYRLPPEVRACTNWS</sequence>
<name>A0A916PHQ6_MYCTX</name>
<dbReference type="Proteomes" id="UP000039021">
    <property type="component" value="Unassembled WGS sequence"/>
</dbReference>
<dbReference type="EMBL" id="CSBK01004823">
    <property type="protein sequence ID" value="CPC19784.1"/>
    <property type="molecule type" value="Genomic_DNA"/>
</dbReference>
<gene>
    <name evidence="1" type="ORF">ERS007739_05605</name>
</gene>
<comment type="caution">
    <text evidence="1">The sequence shown here is derived from an EMBL/GenBank/DDBJ whole genome shotgun (WGS) entry which is preliminary data.</text>
</comment>
<organism evidence="1 2">
    <name type="scientific">Mycobacterium tuberculosis</name>
    <dbReference type="NCBI Taxonomy" id="1773"/>
    <lineage>
        <taxon>Bacteria</taxon>
        <taxon>Bacillati</taxon>
        <taxon>Actinomycetota</taxon>
        <taxon>Actinomycetes</taxon>
        <taxon>Mycobacteriales</taxon>
        <taxon>Mycobacteriaceae</taxon>
        <taxon>Mycobacterium</taxon>
        <taxon>Mycobacterium tuberculosis complex</taxon>
    </lineage>
</organism>
<evidence type="ECO:0000313" key="1">
    <source>
        <dbReference type="EMBL" id="CPC19784.1"/>
    </source>
</evidence>
<evidence type="ECO:0000313" key="2">
    <source>
        <dbReference type="Proteomes" id="UP000039021"/>
    </source>
</evidence>
<protein>
    <submittedName>
        <fullName evidence="1">Uncharacterized protein</fullName>
    </submittedName>
</protein>
<proteinExistence type="predicted"/>
<accession>A0A916PHQ6</accession>
<dbReference type="AlphaFoldDB" id="A0A916PHQ6"/>
<reference evidence="2" key="1">
    <citation type="submission" date="2015-03" db="EMBL/GenBank/DDBJ databases">
        <authorList>
            <consortium name="Pathogen Informatics"/>
        </authorList>
    </citation>
    <scope>NUCLEOTIDE SEQUENCE [LARGE SCALE GENOMIC DNA]</scope>
    <source>
        <strain evidence="2">N09902308</strain>
    </source>
</reference>